<feature type="transmembrane region" description="Helical" evidence="1">
    <location>
        <begin position="15"/>
        <end position="35"/>
    </location>
</feature>
<reference evidence="2 3" key="1">
    <citation type="submission" date="2024-06" db="EMBL/GenBank/DDBJ databases">
        <title>Genomic Encyclopedia of Type Strains, Phase IV (KMG-IV): sequencing the most valuable type-strain genomes for metagenomic binning, comparative biology and taxonomic classification.</title>
        <authorList>
            <person name="Goeker M."/>
        </authorList>
    </citation>
    <scope>NUCLEOTIDE SEQUENCE [LARGE SCALE GENOMIC DNA]</scope>
    <source>
        <strain evidence="2 3">DSM 21331</strain>
    </source>
</reference>
<keyword evidence="1" id="KW-1133">Transmembrane helix</keyword>
<comment type="caution">
    <text evidence="2">The sequence shown here is derived from an EMBL/GenBank/DDBJ whole genome shotgun (WGS) entry which is preliminary data.</text>
</comment>
<accession>A0ABV2L1H1</accession>
<organism evidence="2 3">
    <name type="scientific">Methylobacterium goesingense</name>
    <dbReference type="NCBI Taxonomy" id="243690"/>
    <lineage>
        <taxon>Bacteria</taxon>
        <taxon>Pseudomonadati</taxon>
        <taxon>Pseudomonadota</taxon>
        <taxon>Alphaproteobacteria</taxon>
        <taxon>Hyphomicrobiales</taxon>
        <taxon>Methylobacteriaceae</taxon>
        <taxon>Methylobacterium</taxon>
    </lineage>
</organism>
<protein>
    <submittedName>
        <fullName evidence="2">Uncharacterized protein</fullName>
    </submittedName>
</protein>
<evidence type="ECO:0000313" key="2">
    <source>
        <dbReference type="EMBL" id="MET3691677.1"/>
    </source>
</evidence>
<dbReference type="Proteomes" id="UP001549145">
    <property type="component" value="Unassembled WGS sequence"/>
</dbReference>
<gene>
    <name evidence="2" type="ORF">ABID43_001202</name>
</gene>
<dbReference type="EMBL" id="JBEPMM010000002">
    <property type="protein sequence ID" value="MET3691677.1"/>
    <property type="molecule type" value="Genomic_DNA"/>
</dbReference>
<name>A0ABV2L1H1_9HYPH</name>
<evidence type="ECO:0000256" key="1">
    <source>
        <dbReference type="SAM" id="Phobius"/>
    </source>
</evidence>
<keyword evidence="1" id="KW-0812">Transmembrane</keyword>
<keyword evidence="1" id="KW-0472">Membrane</keyword>
<keyword evidence="3" id="KW-1185">Reference proteome</keyword>
<dbReference type="RefSeq" id="WP_238276844.1">
    <property type="nucleotide sequence ID" value="NZ_BPQL01000019.1"/>
</dbReference>
<proteinExistence type="predicted"/>
<sequence>MANTAAPSPPPIIEAWRVALMVAIVGAIVLWVHLLPAPAHADEAGFRAVVLVCPAGVAGRDCSRDNALDMAVQPVAMVTACAQVGAVLATHLSLAPGETHKISCERRKG</sequence>
<evidence type="ECO:0000313" key="3">
    <source>
        <dbReference type="Proteomes" id="UP001549145"/>
    </source>
</evidence>